<dbReference type="Proteomes" id="UP001196413">
    <property type="component" value="Unassembled WGS sequence"/>
</dbReference>
<comment type="caution">
    <text evidence="2">The sequence shown here is derived from an EMBL/GenBank/DDBJ whole genome shotgun (WGS) entry which is preliminary data.</text>
</comment>
<sequence length="76" mass="8253">MLVWPYSGVGPKVLAIACDTTQEFPEMDCAGEKLKLISKSERALSGRVMPPYTSAVTSTNTMASPSGRSWLSWEKA</sequence>
<accession>A0AAD5MRL3</accession>
<feature type="compositionally biased region" description="Polar residues" evidence="1">
    <location>
        <begin position="56"/>
        <end position="69"/>
    </location>
</feature>
<evidence type="ECO:0000313" key="3">
    <source>
        <dbReference type="Proteomes" id="UP001196413"/>
    </source>
</evidence>
<dbReference type="AlphaFoldDB" id="A0AAD5MRL3"/>
<reference evidence="2" key="1">
    <citation type="submission" date="2021-06" db="EMBL/GenBank/DDBJ databases">
        <title>Parelaphostrongylus tenuis whole genome reference sequence.</title>
        <authorList>
            <person name="Garwood T.J."/>
            <person name="Larsen P.A."/>
            <person name="Fountain-Jones N.M."/>
            <person name="Garbe J.R."/>
            <person name="Macchietto M.G."/>
            <person name="Kania S.A."/>
            <person name="Gerhold R.W."/>
            <person name="Richards J.E."/>
            <person name="Wolf T.M."/>
        </authorList>
    </citation>
    <scope>NUCLEOTIDE SEQUENCE</scope>
    <source>
        <strain evidence="2">MNPRO001-30</strain>
        <tissue evidence="2">Meninges</tissue>
    </source>
</reference>
<name>A0AAD5MRL3_PARTN</name>
<organism evidence="2 3">
    <name type="scientific">Parelaphostrongylus tenuis</name>
    <name type="common">Meningeal worm</name>
    <dbReference type="NCBI Taxonomy" id="148309"/>
    <lineage>
        <taxon>Eukaryota</taxon>
        <taxon>Metazoa</taxon>
        <taxon>Ecdysozoa</taxon>
        <taxon>Nematoda</taxon>
        <taxon>Chromadorea</taxon>
        <taxon>Rhabditida</taxon>
        <taxon>Rhabditina</taxon>
        <taxon>Rhabditomorpha</taxon>
        <taxon>Strongyloidea</taxon>
        <taxon>Metastrongylidae</taxon>
        <taxon>Parelaphostrongylus</taxon>
    </lineage>
</organism>
<feature type="region of interest" description="Disordered" evidence="1">
    <location>
        <begin position="56"/>
        <end position="76"/>
    </location>
</feature>
<protein>
    <submittedName>
        <fullName evidence="2">Uncharacterized protein</fullName>
    </submittedName>
</protein>
<gene>
    <name evidence="2" type="ORF">KIN20_008759</name>
</gene>
<dbReference type="EMBL" id="JAHQIW010001404">
    <property type="protein sequence ID" value="KAJ1352429.1"/>
    <property type="molecule type" value="Genomic_DNA"/>
</dbReference>
<evidence type="ECO:0000313" key="2">
    <source>
        <dbReference type="EMBL" id="KAJ1352429.1"/>
    </source>
</evidence>
<evidence type="ECO:0000256" key="1">
    <source>
        <dbReference type="SAM" id="MobiDB-lite"/>
    </source>
</evidence>
<proteinExistence type="predicted"/>
<keyword evidence="3" id="KW-1185">Reference proteome</keyword>